<dbReference type="Proteomes" id="UP000290849">
    <property type="component" value="Unassembled WGS sequence"/>
</dbReference>
<protein>
    <recommendedName>
        <fullName evidence="1">FAD-dependent urate hydroxylase HpyO/Asp monooxygenase CreE-like FAD/NAD(P)-binding domain-containing protein</fullName>
    </recommendedName>
</protein>
<organism evidence="2 3">
    <name type="scientific">Achromobacter aloeverae</name>
    <dbReference type="NCBI Taxonomy" id="1750518"/>
    <lineage>
        <taxon>Bacteria</taxon>
        <taxon>Pseudomonadati</taxon>
        <taxon>Pseudomonadota</taxon>
        <taxon>Betaproteobacteria</taxon>
        <taxon>Burkholderiales</taxon>
        <taxon>Alcaligenaceae</taxon>
        <taxon>Achromobacter</taxon>
    </lineage>
</organism>
<dbReference type="InterPro" id="IPR038732">
    <property type="entry name" value="HpyO/CreE_NAD-binding"/>
</dbReference>
<name>A0A4Q1HGY4_9BURK</name>
<keyword evidence="3" id="KW-1185">Reference proteome</keyword>
<dbReference type="InterPro" id="IPR036188">
    <property type="entry name" value="FAD/NAD-bd_sf"/>
</dbReference>
<dbReference type="PANTHER" id="PTHR40254">
    <property type="entry name" value="BLR0577 PROTEIN"/>
    <property type="match status" value="1"/>
</dbReference>
<dbReference type="PANTHER" id="PTHR40254:SF1">
    <property type="entry name" value="BLR0577 PROTEIN"/>
    <property type="match status" value="1"/>
</dbReference>
<dbReference type="InterPro" id="IPR052189">
    <property type="entry name" value="L-asp_N-monooxygenase_NS-form"/>
</dbReference>
<gene>
    <name evidence="2" type="ORF">C7R54_17810</name>
</gene>
<proteinExistence type="predicted"/>
<dbReference type="Pfam" id="PF13454">
    <property type="entry name" value="NAD_binding_9"/>
    <property type="match status" value="1"/>
</dbReference>
<reference evidence="2 3" key="1">
    <citation type="journal article" date="2017" name="Int. J. Syst. Evol. Microbiol.">
        <title>Achromobacter aloeverae sp. nov., isolated from the root of Aloe vera (L.) Burm.f.</title>
        <authorList>
            <person name="Kuncharoen N."/>
            <person name="Muramatsu Y."/>
            <person name="Shibata C."/>
            <person name="Kamakura Y."/>
            <person name="Nakagawa Y."/>
            <person name="Tanasupawat S."/>
        </authorList>
    </citation>
    <scope>NUCLEOTIDE SEQUENCE [LARGE SCALE GENOMIC DNA]</scope>
    <source>
        <strain evidence="2 3">AVA-1</strain>
    </source>
</reference>
<comment type="caution">
    <text evidence="2">The sequence shown here is derived from an EMBL/GenBank/DDBJ whole genome shotgun (WGS) entry which is preliminary data.</text>
</comment>
<dbReference type="Gene3D" id="3.50.50.60">
    <property type="entry name" value="FAD/NAD(P)-binding domain"/>
    <property type="match status" value="1"/>
</dbReference>
<evidence type="ECO:0000259" key="1">
    <source>
        <dbReference type="Pfam" id="PF13454"/>
    </source>
</evidence>
<dbReference type="AlphaFoldDB" id="A0A4Q1HGY4"/>
<dbReference type="EMBL" id="PYAL01000005">
    <property type="protein sequence ID" value="RXN86780.1"/>
    <property type="molecule type" value="Genomic_DNA"/>
</dbReference>
<evidence type="ECO:0000313" key="3">
    <source>
        <dbReference type="Proteomes" id="UP000290849"/>
    </source>
</evidence>
<evidence type="ECO:0000313" key="2">
    <source>
        <dbReference type="EMBL" id="RXN86780.1"/>
    </source>
</evidence>
<sequence>MRKVIMPDIRNCAPARRIGIVGGGFSGSLMVVQLLRQATSPLQIVLFEQKGVRLGKGLAYGTTDDCHLLNVPAGKMSALPDQSDHFLDWVRRHGGLPMAEPGDFLQRRLYGSYIHSLLMDAVATHQGRHQVTFVEDEVIDVREDEQVLTLLCRSGARYHAERVALALGNFPPGDPPETAGHRGYFANPWHEQALPALLQSQSCLMIGSGLTMLDLVTSMHARNYRGQIQVVSRRGLMPQAHRPAVQPIDTGSLHPGVSLRALTRGVRRLVEENEGNWRAVVDAMRPLNSVVWQGWSLADRLRFIRHVRPYWENRRHRSAPALIGQFHALIGAGRVHAHQGRVQGIVEEDGRLVVTLRTRVGGRTIAVQSVVNCTGAECNFRKLGSELVQNLLERGVTACDPTGFGITVDASGALRDRDGRLSSRLYTLGPPMKGILWETTAVPELRGQAAATAARLLA</sequence>
<accession>A0A4Q1HGY4</accession>
<dbReference type="SUPFAM" id="SSF51905">
    <property type="entry name" value="FAD/NAD(P)-binding domain"/>
    <property type="match status" value="1"/>
</dbReference>
<feature type="domain" description="FAD-dependent urate hydroxylase HpyO/Asp monooxygenase CreE-like FAD/NAD(P)-binding" evidence="1">
    <location>
        <begin position="20"/>
        <end position="169"/>
    </location>
</feature>